<dbReference type="GO" id="GO:0005886">
    <property type="term" value="C:plasma membrane"/>
    <property type="evidence" value="ECO:0007669"/>
    <property type="project" value="TreeGrafter"/>
</dbReference>
<proteinExistence type="inferred from homology"/>
<dbReference type="NCBIfam" id="TIGR00026">
    <property type="entry name" value="hi_GC_TIGR00026"/>
    <property type="match status" value="1"/>
</dbReference>
<comment type="similarity">
    <text evidence="1">Belongs to the F420H(2)-dependent quinone reductase family.</text>
</comment>
<evidence type="ECO:0000313" key="5">
    <source>
        <dbReference type="Proteomes" id="UP000540698"/>
    </source>
</evidence>
<dbReference type="GO" id="GO:0016491">
    <property type="term" value="F:oxidoreductase activity"/>
    <property type="evidence" value="ECO:0007669"/>
    <property type="project" value="InterPro"/>
</dbReference>
<organism evidence="4 5">
    <name type="scientific">Nocardia gamkensis</name>
    <dbReference type="NCBI Taxonomy" id="352869"/>
    <lineage>
        <taxon>Bacteria</taxon>
        <taxon>Bacillati</taxon>
        <taxon>Actinomycetota</taxon>
        <taxon>Actinomycetes</taxon>
        <taxon>Mycobacteriales</taxon>
        <taxon>Nocardiaceae</taxon>
        <taxon>Nocardia</taxon>
    </lineage>
</organism>
<dbReference type="AlphaFoldDB" id="A0A7X6R6W0"/>
<keyword evidence="5" id="KW-1185">Reference proteome</keyword>
<evidence type="ECO:0000256" key="1">
    <source>
        <dbReference type="ARBA" id="ARBA00008710"/>
    </source>
</evidence>
<dbReference type="SUPFAM" id="SSF50475">
    <property type="entry name" value="FMN-binding split barrel"/>
    <property type="match status" value="1"/>
</dbReference>
<sequence>MTDPERIQPGEFNRAIIAEFRANGGEVGGMFEGAPLLLLTTVGARTGRGHTVPVVYRRDGARVLVFGSNAGADIHPAWVHNVRANPEVTVEIRAGDRIETYAADARILQGAERDRHYAAQASDDPAFAAYQAATDRTIPVVAVERVIRAGLGRRRFLAGVGVTATAAAGVAGTTALAGSPDAGAPGQQRAAAIGDHLRHVHAQLRRDLAAVRTGLEQHVRAPDGVGKPALPQDLRTHCLAFCGALGEHHTGEDGVFPALARLHPELVPVIDRLNREHGVVAGALTELRTLLDAAEPGDPARLLAEFDRLATELETHFTYEENTLLDTLNATDPAALRPGQR</sequence>
<dbReference type="Pfam" id="PF04075">
    <property type="entry name" value="F420H2_quin_red"/>
    <property type="match status" value="1"/>
</dbReference>
<evidence type="ECO:0000259" key="3">
    <source>
        <dbReference type="Pfam" id="PF01814"/>
    </source>
</evidence>
<name>A0A7X6R6W0_9NOCA</name>
<dbReference type="PANTHER" id="PTHR39428:SF1">
    <property type="entry name" value="F420H(2)-DEPENDENT QUINONE REDUCTASE RV1261C"/>
    <property type="match status" value="1"/>
</dbReference>
<gene>
    <name evidence="4" type="ORF">HGB38_32880</name>
</gene>
<dbReference type="PANTHER" id="PTHR39428">
    <property type="entry name" value="F420H(2)-DEPENDENT QUINONE REDUCTASE RV1261C"/>
    <property type="match status" value="1"/>
</dbReference>
<feature type="domain" description="Hemerythrin-like" evidence="3">
    <location>
        <begin position="195"/>
        <end position="326"/>
    </location>
</feature>
<dbReference type="Pfam" id="PF01814">
    <property type="entry name" value="Hemerythrin"/>
    <property type="match status" value="1"/>
</dbReference>
<dbReference type="GO" id="GO:0070967">
    <property type="term" value="F:coenzyme F420 binding"/>
    <property type="evidence" value="ECO:0007669"/>
    <property type="project" value="TreeGrafter"/>
</dbReference>
<comment type="caution">
    <text evidence="4">The sequence shown here is derived from an EMBL/GenBank/DDBJ whole genome shotgun (WGS) entry which is preliminary data.</text>
</comment>
<accession>A0A7X6R6W0</accession>
<dbReference type="EMBL" id="JAAXOS010000023">
    <property type="protein sequence ID" value="NKY30969.1"/>
    <property type="molecule type" value="Genomic_DNA"/>
</dbReference>
<evidence type="ECO:0000256" key="2">
    <source>
        <dbReference type="ARBA" id="ARBA00049106"/>
    </source>
</evidence>
<dbReference type="CDD" id="cd12108">
    <property type="entry name" value="Hr-like"/>
    <property type="match status" value="1"/>
</dbReference>
<comment type="catalytic activity">
    <reaction evidence="2">
        <text>oxidized coenzyme F420-(gamma-L-Glu)(n) + a quinol + H(+) = reduced coenzyme F420-(gamma-L-Glu)(n) + a quinone</text>
        <dbReference type="Rhea" id="RHEA:39663"/>
        <dbReference type="Rhea" id="RHEA-COMP:12939"/>
        <dbReference type="Rhea" id="RHEA-COMP:14378"/>
        <dbReference type="ChEBI" id="CHEBI:15378"/>
        <dbReference type="ChEBI" id="CHEBI:24646"/>
        <dbReference type="ChEBI" id="CHEBI:132124"/>
        <dbReference type="ChEBI" id="CHEBI:133980"/>
        <dbReference type="ChEBI" id="CHEBI:139511"/>
    </reaction>
</comment>
<dbReference type="Proteomes" id="UP000540698">
    <property type="component" value="Unassembled WGS sequence"/>
</dbReference>
<dbReference type="Gene3D" id="1.20.120.520">
    <property type="entry name" value="nmb1532 protein domain like"/>
    <property type="match status" value="1"/>
</dbReference>
<evidence type="ECO:0000313" key="4">
    <source>
        <dbReference type="EMBL" id="NKY30969.1"/>
    </source>
</evidence>
<dbReference type="InterPro" id="IPR012349">
    <property type="entry name" value="Split_barrel_FMN-bd"/>
</dbReference>
<protein>
    <submittedName>
        <fullName evidence="4">Nitroreductase family deazaflavin-dependent oxidoreductase</fullName>
    </submittedName>
</protein>
<dbReference type="InterPro" id="IPR004378">
    <property type="entry name" value="F420H2_quin_Rdtase"/>
</dbReference>
<reference evidence="4 5" key="1">
    <citation type="submission" date="2020-04" db="EMBL/GenBank/DDBJ databases">
        <title>MicrobeNet Type strains.</title>
        <authorList>
            <person name="Nicholson A.C."/>
        </authorList>
    </citation>
    <scope>NUCLEOTIDE SEQUENCE [LARGE SCALE GENOMIC DNA]</scope>
    <source>
        <strain evidence="4 5">DSM 44956</strain>
    </source>
</reference>
<dbReference type="Gene3D" id="2.30.110.10">
    <property type="entry name" value="Electron Transport, Fmn-binding Protein, Chain A"/>
    <property type="match status" value="1"/>
</dbReference>
<dbReference type="InterPro" id="IPR012312">
    <property type="entry name" value="Hemerythrin-like"/>
</dbReference>
<dbReference type="RefSeq" id="WP_063910257.1">
    <property type="nucleotide sequence ID" value="NZ_JAAXOS010000023.1"/>
</dbReference>